<name>A0A1J1GZF1_PLAGA</name>
<sequence length="105" mass="12591">MSINRINKIILCSKVELKSIEKIDFYTNTSKSIVKDFCEFFLPFLKYNNFNVVCNFHNIKEKNEKVVLSPKNRDIHIINLCLYKYSQQLYDRIIFLDKKFSEAQI</sequence>
<evidence type="ECO:0000313" key="1">
    <source>
        <dbReference type="EMBL" id="CRG97846.1"/>
    </source>
</evidence>
<organism evidence="1 2">
    <name type="scientific">Plasmodium gallinaceum</name>
    <dbReference type="NCBI Taxonomy" id="5849"/>
    <lineage>
        <taxon>Eukaryota</taxon>
        <taxon>Sar</taxon>
        <taxon>Alveolata</taxon>
        <taxon>Apicomplexa</taxon>
        <taxon>Aconoidasida</taxon>
        <taxon>Haemosporida</taxon>
        <taxon>Plasmodiidae</taxon>
        <taxon>Plasmodium</taxon>
        <taxon>Plasmodium (Haemamoeba)</taxon>
    </lineage>
</organism>
<dbReference type="GeneID" id="39728804"/>
<protein>
    <submittedName>
        <fullName evidence="1">Uncharacterized protein</fullName>
    </submittedName>
</protein>
<keyword evidence="2" id="KW-1185">Reference proteome</keyword>
<reference evidence="1" key="1">
    <citation type="submission" date="2015-04" db="EMBL/GenBank/DDBJ databases">
        <authorList>
            <consortium name="Pathogen Informatics"/>
        </authorList>
    </citation>
    <scope>NUCLEOTIDE SEQUENCE [LARGE SCALE GENOMIC DNA]</scope>
    <source>
        <strain evidence="1">8A</strain>
    </source>
</reference>
<dbReference type="OrthoDB" id="436298at2759"/>
<comment type="caution">
    <text evidence="1">The sequence shown here is derived from an EMBL/GenBank/DDBJ whole genome shotgun (WGS) entry which is preliminary data.</text>
</comment>
<proteinExistence type="predicted"/>
<dbReference type="VEuPathDB" id="PlasmoDB:PGAL8A_00028100"/>
<evidence type="ECO:0000313" key="2">
    <source>
        <dbReference type="Proteomes" id="UP000220797"/>
    </source>
</evidence>
<dbReference type="AlphaFoldDB" id="A0A1J1GZF1"/>
<gene>
    <name evidence="1" type="ORF">PGAL8A_00028100</name>
</gene>
<dbReference type="OMA" id="FHPADGK"/>
<dbReference type="RefSeq" id="XP_028530646.1">
    <property type="nucleotide sequence ID" value="XM_028674277.1"/>
</dbReference>
<accession>A0A1J1GZF1</accession>
<dbReference type="Proteomes" id="UP000220797">
    <property type="component" value="Unassembled WGS sequence"/>
</dbReference>
<dbReference type="EMBL" id="CVMV01000117">
    <property type="protein sequence ID" value="CRG97846.1"/>
    <property type="molecule type" value="Genomic_DNA"/>
</dbReference>